<name>A0A9P6D3C3_9AGAR</name>
<gene>
    <name evidence="3" type="ORF">BDN70DRAFT_875612</name>
</gene>
<evidence type="ECO:0000259" key="2">
    <source>
        <dbReference type="Pfam" id="PF00857"/>
    </source>
</evidence>
<accession>A0A9P6D3C3</accession>
<keyword evidence="4" id="KW-1185">Reference proteome</keyword>
<reference evidence="3" key="1">
    <citation type="submission" date="2020-11" db="EMBL/GenBank/DDBJ databases">
        <authorList>
            <consortium name="DOE Joint Genome Institute"/>
            <person name="Ahrendt S."/>
            <person name="Riley R."/>
            <person name="Andreopoulos W."/>
            <person name="Labutti K."/>
            <person name="Pangilinan J."/>
            <person name="Ruiz-Duenas F.J."/>
            <person name="Barrasa J.M."/>
            <person name="Sanchez-Garcia M."/>
            <person name="Camarero S."/>
            <person name="Miyauchi S."/>
            <person name="Serrano A."/>
            <person name="Linde D."/>
            <person name="Babiker R."/>
            <person name="Drula E."/>
            <person name="Ayuso-Fernandez I."/>
            <person name="Pacheco R."/>
            <person name="Padilla G."/>
            <person name="Ferreira P."/>
            <person name="Barriuso J."/>
            <person name="Kellner H."/>
            <person name="Castanera R."/>
            <person name="Alfaro M."/>
            <person name="Ramirez L."/>
            <person name="Pisabarro A.G."/>
            <person name="Kuo A."/>
            <person name="Tritt A."/>
            <person name="Lipzen A."/>
            <person name="He G."/>
            <person name="Yan M."/>
            <person name="Ng V."/>
            <person name="Cullen D."/>
            <person name="Martin F."/>
            <person name="Rosso M.-N."/>
            <person name="Henrissat B."/>
            <person name="Hibbett D."/>
            <person name="Martinez A.T."/>
            <person name="Grigoriev I.V."/>
        </authorList>
    </citation>
    <scope>NUCLEOTIDE SEQUENCE</scope>
    <source>
        <strain evidence="3">CIRM-BRFM 674</strain>
    </source>
</reference>
<comment type="caution">
    <text evidence="3">The sequence shown here is derived from an EMBL/GenBank/DDBJ whole genome shotgun (WGS) entry which is preliminary data.</text>
</comment>
<dbReference type="AlphaFoldDB" id="A0A9P6D3C3"/>
<dbReference type="GO" id="GO:0016787">
    <property type="term" value="F:hydrolase activity"/>
    <property type="evidence" value="ECO:0007669"/>
    <property type="project" value="UniProtKB-KW"/>
</dbReference>
<dbReference type="PANTHER" id="PTHR14119:SF3">
    <property type="entry name" value="ISOCHORISMATASE DOMAIN-CONTAINING PROTEIN 2"/>
    <property type="match status" value="1"/>
</dbReference>
<dbReference type="Gene3D" id="3.40.50.850">
    <property type="entry name" value="Isochorismatase-like"/>
    <property type="match status" value="1"/>
</dbReference>
<dbReference type="InterPro" id="IPR036380">
    <property type="entry name" value="Isochorismatase-like_sf"/>
</dbReference>
<proteinExistence type="inferred from homology"/>
<dbReference type="PANTHER" id="PTHR14119">
    <property type="entry name" value="HYDROLASE"/>
    <property type="match status" value="1"/>
</dbReference>
<dbReference type="OrthoDB" id="269496at2759"/>
<keyword evidence="3" id="KW-0378">Hydrolase</keyword>
<sequence length="224" mass="24422">MPSPKLDPASTLFFLCDVQTKFQPAIYGYEHVVSTSRKMIRLAKLLNIPVLVTTQNTRALGPTDPNIEIDTLGPLLLGNFDKSLFSMVTPEVKAVLSSLPNLKSIVVFGIESHVCVLQTVLSILDDGIYTPHVIADGVSSCNSFEIPIALDRMRTEGARIGTSESVAFQLMGDSNLPTFKAFSRFIKDEKERTKINGEALLQSQVTTIQGPYEVASAGVVVSKY</sequence>
<dbReference type="Pfam" id="PF00857">
    <property type="entry name" value="Isochorismatase"/>
    <property type="match status" value="1"/>
</dbReference>
<feature type="domain" description="Isochorismatase-like" evidence="2">
    <location>
        <begin position="11"/>
        <end position="164"/>
    </location>
</feature>
<organism evidence="3 4">
    <name type="scientific">Pholiota conissans</name>
    <dbReference type="NCBI Taxonomy" id="109636"/>
    <lineage>
        <taxon>Eukaryota</taxon>
        <taxon>Fungi</taxon>
        <taxon>Dikarya</taxon>
        <taxon>Basidiomycota</taxon>
        <taxon>Agaricomycotina</taxon>
        <taxon>Agaricomycetes</taxon>
        <taxon>Agaricomycetidae</taxon>
        <taxon>Agaricales</taxon>
        <taxon>Agaricineae</taxon>
        <taxon>Strophariaceae</taxon>
        <taxon>Pholiota</taxon>
    </lineage>
</organism>
<dbReference type="InterPro" id="IPR050993">
    <property type="entry name" value="Isochorismatase_domain"/>
</dbReference>
<evidence type="ECO:0000313" key="3">
    <source>
        <dbReference type="EMBL" id="KAF9481990.1"/>
    </source>
</evidence>
<protein>
    <submittedName>
        <fullName evidence="3">Isochorismatase hydrolase</fullName>
    </submittedName>
</protein>
<dbReference type="SUPFAM" id="SSF52499">
    <property type="entry name" value="Isochorismatase-like hydrolases"/>
    <property type="match status" value="1"/>
</dbReference>
<evidence type="ECO:0000313" key="4">
    <source>
        <dbReference type="Proteomes" id="UP000807469"/>
    </source>
</evidence>
<dbReference type="Proteomes" id="UP000807469">
    <property type="component" value="Unassembled WGS sequence"/>
</dbReference>
<dbReference type="InterPro" id="IPR000868">
    <property type="entry name" value="Isochorismatase-like_dom"/>
</dbReference>
<comment type="similarity">
    <text evidence="1">Belongs to the isochorismatase family.</text>
</comment>
<evidence type="ECO:0000256" key="1">
    <source>
        <dbReference type="ARBA" id="ARBA00006336"/>
    </source>
</evidence>
<dbReference type="EMBL" id="MU155171">
    <property type="protein sequence ID" value="KAF9481990.1"/>
    <property type="molecule type" value="Genomic_DNA"/>
</dbReference>